<keyword evidence="2" id="KW-1185">Reference proteome</keyword>
<organism evidence="1 2">
    <name type="scientific">Bodo saltans</name>
    <name type="common">Flagellated protozoan</name>
    <dbReference type="NCBI Taxonomy" id="75058"/>
    <lineage>
        <taxon>Eukaryota</taxon>
        <taxon>Discoba</taxon>
        <taxon>Euglenozoa</taxon>
        <taxon>Kinetoplastea</taxon>
        <taxon>Metakinetoplastina</taxon>
        <taxon>Eubodonida</taxon>
        <taxon>Bodonidae</taxon>
        <taxon>Bodo</taxon>
    </lineage>
</organism>
<dbReference type="EMBL" id="CYKH01000591">
    <property type="protein sequence ID" value="CUG06492.1"/>
    <property type="molecule type" value="Genomic_DNA"/>
</dbReference>
<dbReference type="InterPro" id="IPR032675">
    <property type="entry name" value="LRR_dom_sf"/>
</dbReference>
<name>A0A0S4IWU0_BODSA</name>
<protein>
    <submittedName>
        <fullName evidence="1">GP46-like surface antigen, putative</fullName>
    </submittedName>
</protein>
<reference evidence="2" key="1">
    <citation type="submission" date="2015-09" db="EMBL/GenBank/DDBJ databases">
        <authorList>
            <consortium name="Pathogen Informatics"/>
        </authorList>
    </citation>
    <scope>NUCLEOTIDE SEQUENCE [LARGE SCALE GENOMIC DNA]</scope>
    <source>
        <strain evidence="2">Lake Konstanz</strain>
    </source>
</reference>
<accession>A0A0S4IWU0</accession>
<dbReference type="SUPFAM" id="SSF52058">
    <property type="entry name" value="L domain-like"/>
    <property type="match status" value="1"/>
</dbReference>
<dbReference type="AlphaFoldDB" id="A0A0S4IWU0"/>
<dbReference type="Pfam" id="PF00560">
    <property type="entry name" value="LRR_1"/>
    <property type="match status" value="1"/>
</dbReference>
<proteinExistence type="predicted"/>
<dbReference type="Gene3D" id="3.80.10.10">
    <property type="entry name" value="Ribonuclease Inhibitor"/>
    <property type="match status" value="1"/>
</dbReference>
<gene>
    <name evidence="1" type="ORF">BSAL_72905</name>
</gene>
<dbReference type="VEuPathDB" id="TriTrypDB:BSAL_72905"/>
<evidence type="ECO:0000313" key="1">
    <source>
        <dbReference type="EMBL" id="CUG06492.1"/>
    </source>
</evidence>
<dbReference type="InterPro" id="IPR001611">
    <property type="entry name" value="Leu-rich_rpt"/>
</dbReference>
<dbReference type="Proteomes" id="UP000051952">
    <property type="component" value="Unassembled WGS sequence"/>
</dbReference>
<evidence type="ECO:0000313" key="2">
    <source>
        <dbReference type="Proteomes" id="UP000051952"/>
    </source>
</evidence>
<sequence>MTNSSNWFGVVCTASEVVTMILSNNNLTGTLPPSLRMLTKLSYVLLNGNHIRGTLPASYASYERPTSSHGSASKIPLSPKVARIQSVGDALELSSSSFELERANAQFWDASGTARVLK</sequence>
<dbReference type="OrthoDB" id="676979at2759"/>